<accession>A0ACC3CSX6</accession>
<sequence length="71" mass="8172">MNDKLPELHRGQRVLAIYPDTTTFYKAEVTKGRVGQEGGEGKGWVRLRFEGEEEAEREMTVERRYVLVDSG</sequence>
<organism evidence="1 2">
    <name type="scientific">Coniosporium uncinatum</name>
    <dbReference type="NCBI Taxonomy" id="93489"/>
    <lineage>
        <taxon>Eukaryota</taxon>
        <taxon>Fungi</taxon>
        <taxon>Dikarya</taxon>
        <taxon>Ascomycota</taxon>
        <taxon>Pezizomycotina</taxon>
        <taxon>Dothideomycetes</taxon>
        <taxon>Dothideomycetes incertae sedis</taxon>
        <taxon>Coniosporium</taxon>
    </lineage>
</organism>
<reference evidence="1" key="1">
    <citation type="submission" date="2024-09" db="EMBL/GenBank/DDBJ databases">
        <title>Black Yeasts Isolated from many extreme environments.</title>
        <authorList>
            <person name="Coleine C."/>
            <person name="Stajich J.E."/>
            <person name="Selbmann L."/>
        </authorList>
    </citation>
    <scope>NUCLEOTIDE SEQUENCE</scope>
    <source>
        <strain evidence="1">CCFEE 5737</strain>
    </source>
</reference>
<feature type="non-terminal residue" evidence="1">
    <location>
        <position position="71"/>
    </location>
</feature>
<keyword evidence="2" id="KW-1185">Reference proteome</keyword>
<dbReference type="Proteomes" id="UP001186974">
    <property type="component" value="Unassembled WGS sequence"/>
</dbReference>
<dbReference type="EMBL" id="JAWDJW010012371">
    <property type="protein sequence ID" value="KAK3044139.1"/>
    <property type="molecule type" value="Genomic_DNA"/>
</dbReference>
<gene>
    <name evidence="1" type="ORF">LTS18_002073</name>
</gene>
<name>A0ACC3CSX6_9PEZI</name>
<proteinExistence type="predicted"/>
<evidence type="ECO:0000313" key="2">
    <source>
        <dbReference type="Proteomes" id="UP001186974"/>
    </source>
</evidence>
<comment type="caution">
    <text evidence="1">The sequence shown here is derived from an EMBL/GenBank/DDBJ whole genome shotgun (WGS) entry which is preliminary data.</text>
</comment>
<evidence type="ECO:0000313" key="1">
    <source>
        <dbReference type="EMBL" id="KAK3044139.1"/>
    </source>
</evidence>
<protein>
    <submittedName>
        <fullName evidence="1">Uncharacterized protein</fullName>
    </submittedName>
</protein>